<comment type="similarity">
    <text evidence="2">Belongs to the bacterial solute-binding protein 1 family.</text>
</comment>
<gene>
    <name evidence="6" type="ORF">D7M11_24380</name>
</gene>
<dbReference type="SUPFAM" id="SSF53850">
    <property type="entry name" value="Periplasmic binding protein-like II"/>
    <property type="match status" value="1"/>
</dbReference>
<dbReference type="PANTHER" id="PTHR43649:SF31">
    <property type="entry name" value="SN-GLYCEROL-3-PHOSPHATE-BINDING PERIPLASMIC PROTEIN UGPB"/>
    <property type="match status" value="1"/>
</dbReference>
<accession>A0A3B0BVZ7</accession>
<dbReference type="GO" id="GO:0030313">
    <property type="term" value="C:cell envelope"/>
    <property type="evidence" value="ECO:0007669"/>
    <property type="project" value="UniProtKB-SubCell"/>
</dbReference>
<evidence type="ECO:0000256" key="1">
    <source>
        <dbReference type="ARBA" id="ARBA00004196"/>
    </source>
</evidence>
<proteinExistence type="inferred from homology"/>
<dbReference type="EMBL" id="RBAH01000020">
    <property type="protein sequence ID" value="RKN77160.1"/>
    <property type="molecule type" value="Genomic_DNA"/>
</dbReference>
<dbReference type="Pfam" id="PF13416">
    <property type="entry name" value="SBP_bac_8"/>
    <property type="match status" value="1"/>
</dbReference>
<feature type="chain" id="PRO_5038685766" evidence="5">
    <location>
        <begin position="26"/>
        <end position="438"/>
    </location>
</feature>
<comment type="caution">
    <text evidence="6">The sequence shown here is derived from an EMBL/GenBank/DDBJ whole genome shotgun (WGS) entry which is preliminary data.</text>
</comment>
<evidence type="ECO:0000313" key="6">
    <source>
        <dbReference type="EMBL" id="RKN77160.1"/>
    </source>
</evidence>
<dbReference type="OrthoDB" id="2531053at2"/>
<name>A0A3B0BVZ7_9BACL</name>
<dbReference type="InterPro" id="IPR050490">
    <property type="entry name" value="Bact_solute-bd_prot1"/>
</dbReference>
<dbReference type="AlphaFoldDB" id="A0A3B0BVZ7"/>
<keyword evidence="3" id="KW-0813">Transport</keyword>
<dbReference type="RefSeq" id="WP_120749869.1">
    <property type="nucleotide sequence ID" value="NZ_RBAH01000020.1"/>
</dbReference>
<sequence length="438" mass="47502">MVSYKMQSKLLLSALLIAAITSSCSGSKGGDSAKQADVSSGTVAKAPSSEPVTISILNWNGMTDEEFERYFVKSVAKKYPNITLSLVKKNAGAAQDAIAAHLMAGNFPDLIFVSNKDINDFLLAKTVFGLDEFVISNKFDLKRFEPMAIASLQRKKEDGGLTAIPWAQNIGGLFYSKDVFDKFGTPYPKDLMTWEEMLELAKKLTRKEGDVQYLGVNLSSLSQFAQSLSVSYLGAKDKALVDTATWRRIMEFYKAAYAVPGGATKASLFGAKTVAMEPNWLGSAITSAIKDPNFPWDVAGLPNYKEFLGTGREIDAHSLAISASSKHKEQAFQVIQAVTSDEIQTEMSQYGRVPVLVDSKIVSGFGSQLPYLAGKNWAAMLKVTPAKLRENSTPYDSVVLGLINPLADRLRAGDADINTMLRETQEKADAALAAALGK</sequence>
<evidence type="ECO:0000313" key="7">
    <source>
        <dbReference type="Proteomes" id="UP000282311"/>
    </source>
</evidence>
<protein>
    <submittedName>
        <fullName evidence="6">Extracellular solute-binding protein</fullName>
    </submittedName>
</protein>
<evidence type="ECO:0000256" key="2">
    <source>
        <dbReference type="ARBA" id="ARBA00008520"/>
    </source>
</evidence>
<organism evidence="6 7">
    <name type="scientific">Paenibacillus ginsengarvi</name>
    <dbReference type="NCBI Taxonomy" id="400777"/>
    <lineage>
        <taxon>Bacteria</taxon>
        <taxon>Bacillati</taxon>
        <taxon>Bacillota</taxon>
        <taxon>Bacilli</taxon>
        <taxon>Bacillales</taxon>
        <taxon>Paenibacillaceae</taxon>
        <taxon>Paenibacillus</taxon>
    </lineage>
</organism>
<dbReference type="InterPro" id="IPR006059">
    <property type="entry name" value="SBP"/>
</dbReference>
<dbReference type="PANTHER" id="PTHR43649">
    <property type="entry name" value="ARABINOSE-BINDING PROTEIN-RELATED"/>
    <property type="match status" value="1"/>
</dbReference>
<keyword evidence="4 5" id="KW-0732">Signal</keyword>
<evidence type="ECO:0000256" key="5">
    <source>
        <dbReference type="SAM" id="SignalP"/>
    </source>
</evidence>
<feature type="signal peptide" evidence="5">
    <location>
        <begin position="1"/>
        <end position="25"/>
    </location>
</feature>
<reference evidence="6 7" key="1">
    <citation type="journal article" date="2007" name="Int. J. Syst. Evol. Microbiol.">
        <title>Paenibacillus ginsengarvi sp. nov., isolated from soil from ginseng cultivation.</title>
        <authorList>
            <person name="Yoon M.H."/>
            <person name="Ten L.N."/>
            <person name="Im W.T."/>
        </authorList>
    </citation>
    <scope>NUCLEOTIDE SEQUENCE [LARGE SCALE GENOMIC DNA]</scope>
    <source>
        <strain evidence="6 7">KCTC 13059</strain>
    </source>
</reference>
<comment type="subcellular location">
    <subcellularLocation>
        <location evidence="1">Cell envelope</location>
    </subcellularLocation>
</comment>
<dbReference type="Proteomes" id="UP000282311">
    <property type="component" value="Unassembled WGS sequence"/>
</dbReference>
<evidence type="ECO:0000256" key="4">
    <source>
        <dbReference type="ARBA" id="ARBA00022729"/>
    </source>
</evidence>
<evidence type="ECO:0000256" key="3">
    <source>
        <dbReference type="ARBA" id="ARBA00022448"/>
    </source>
</evidence>
<dbReference type="PROSITE" id="PS51257">
    <property type="entry name" value="PROKAR_LIPOPROTEIN"/>
    <property type="match status" value="1"/>
</dbReference>
<keyword evidence="7" id="KW-1185">Reference proteome</keyword>
<dbReference type="Gene3D" id="3.40.190.10">
    <property type="entry name" value="Periplasmic binding protein-like II"/>
    <property type="match status" value="1"/>
</dbReference>